<sequence length="268" mass="28375">MLERPADALVEPTIEKVPAKAIKPEPEVDAPVVVPLLPGPQTVARKIKFGLVTATSIASLVFGTSAVLVAFSGYSRLGALLLIGSVVCDGLDGPLARKFGVATPFGAQLDSLVDMCSFGVAAPVVSYVWLTHAGAPIFLVAPSCLLIAAGAALRLARFNVSPKNSKYFCGVPTTLAAGILAMFALLVRNPATMWWLSLLVGMLAILMVSTFPYANLTRVLRLPPWLWLGVVAGVVLIDATVTFIAVVTVYLVSGPLLWMRQRHVLASR</sequence>
<dbReference type="EMBL" id="BAAANY010000007">
    <property type="protein sequence ID" value="GAA1669039.1"/>
    <property type="molecule type" value="Genomic_DNA"/>
</dbReference>
<evidence type="ECO:0000313" key="5">
    <source>
        <dbReference type="Proteomes" id="UP001500618"/>
    </source>
</evidence>
<evidence type="ECO:0000256" key="1">
    <source>
        <dbReference type="ARBA" id="ARBA00022679"/>
    </source>
</evidence>
<dbReference type="InterPro" id="IPR000462">
    <property type="entry name" value="CDP-OH_P_trans"/>
</dbReference>
<protein>
    <submittedName>
        <fullName evidence="4">CDP-diacylglycerol--serine O-phosphatidyltransferase</fullName>
    </submittedName>
</protein>
<comment type="caution">
    <text evidence="4">The sequence shown here is derived from an EMBL/GenBank/DDBJ whole genome shotgun (WGS) entry which is preliminary data.</text>
</comment>
<name>A0ABN2GD71_9ACTN</name>
<dbReference type="Pfam" id="PF01066">
    <property type="entry name" value="CDP-OH_P_transf"/>
    <property type="match status" value="1"/>
</dbReference>
<gene>
    <name evidence="4" type="primary">pssA</name>
    <name evidence="4" type="ORF">GCM10009765_18150</name>
</gene>
<dbReference type="Gene3D" id="1.20.120.1760">
    <property type="match status" value="1"/>
</dbReference>
<dbReference type="RefSeq" id="WP_344308863.1">
    <property type="nucleotide sequence ID" value="NZ_BAAANY010000007.1"/>
</dbReference>
<feature type="transmembrane region" description="Helical" evidence="3">
    <location>
        <begin position="136"/>
        <end position="155"/>
    </location>
</feature>
<comment type="similarity">
    <text evidence="2">Belongs to the CDP-alcohol phosphatidyltransferase class-I family.</text>
</comment>
<feature type="transmembrane region" description="Helical" evidence="3">
    <location>
        <begin position="193"/>
        <end position="213"/>
    </location>
</feature>
<proteinExistence type="inferred from homology"/>
<keyword evidence="5" id="KW-1185">Reference proteome</keyword>
<feature type="transmembrane region" description="Helical" evidence="3">
    <location>
        <begin position="225"/>
        <end position="252"/>
    </location>
</feature>
<dbReference type="InterPro" id="IPR043130">
    <property type="entry name" value="CDP-OH_PTrfase_TM_dom"/>
</dbReference>
<evidence type="ECO:0000256" key="3">
    <source>
        <dbReference type="SAM" id="Phobius"/>
    </source>
</evidence>
<reference evidence="4 5" key="1">
    <citation type="journal article" date="2019" name="Int. J. Syst. Evol. Microbiol.">
        <title>The Global Catalogue of Microorganisms (GCM) 10K type strain sequencing project: providing services to taxonomists for standard genome sequencing and annotation.</title>
        <authorList>
            <consortium name="The Broad Institute Genomics Platform"/>
            <consortium name="The Broad Institute Genome Sequencing Center for Infectious Disease"/>
            <person name="Wu L."/>
            <person name="Ma J."/>
        </authorList>
    </citation>
    <scope>NUCLEOTIDE SEQUENCE [LARGE SCALE GENOMIC DNA]</scope>
    <source>
        <strain evidence="4 5">JCM 14718</strain>
    </source>
</reference>
<dbReference type="Proteomes" id="UP001500618">
    <property type="component" value="Unassembled WGS sequence"/>
</dbReference>
<evidence type="ECO:0000313" key="4">
    <source>
        <dbReference type="EMBL" id="GAA1669039.1"/>
    </source>
</evidence>
<keyword evidence="3" id="KW-0472">Membrane</keyword>
<accession>A0ABN2GD71</accession>
<keyword evidence="1 2" id="KW-0808">Transferase</keyword>
<dbReference type="InterPro" id="IPR048254">
    <property type="entry name" value="CDP_ALCOHOL_P_TRANSF_CS"/>
</dbReference>
<dbReference type="PROSITE" id="PS00379">
    <property type="entry name" value="CDP_ALCOHOL_P_TRANSF"/>
    <property type="match status" value="1"/>
</dbReference>
<evidence type="ECO:0000256" key="2">
    <source>
        <dbReference type="RuleBase" id="RU003750"/>
    </source>
</evidence>
<keyword evidence="3" id="KW-0812">Transmembrane</keyword>
<feature type="transmembrane region" description="Helical" evidence="3">
    <location>
        <begin position="49"/>
        <end position="71"/>
    </location>
</feature>
<keyword evidence="3" id="KW-1133">Transmembrane helix</keyword>
<feature type="transmembrane region" description="Helical" evidence="3">
    <location>
        <begin position="167"/>
        <end position="187"/>
    </location>
</feature>
<organism evidence="4 5">
    <name type="scientific">Fodinicola feengrottensis</name>
    <dbReference type="NCBI Taxonomy" id="435914"/>
    <lineage>
        <taxon>Bacteria</taxon>
        <taxon>Bacillati</taxon>
        <taxon>Actinomycetota</taxon>
        <taxon>Actinomycetes</taxon>
        <taxon>Mycobacteriales</taxon>
        <taxon>Fodinicola</taxon>
    </lineage>
</organism>